<sequence>MQVLRLRYLDGERAMLERGTFVEHVGRHLFDFDTSSGSMWAHLISRRVRFATASHVIDAVAADPVDALHLGVTAGAPLLRQQRTARDPDGEVLEYHDDRYLPAVVSFTLENTFDARCALVRKAAATPTR</sequence>
<dbReference type="GO" id="GO:0006355">
    <property type="term" value="P:regulation of DNA-templated transcription"/>
    <property type="evidence" value="ECO:0007669"/>
    <property type="project" value="InterPro"/>
</dbReference>
<keyword evidence="3" id="KW-1185">Reference proteome</keyword>
<dbReference type="GO" id="GO:0003677">
    <property type="term" value="F:DNA binding"/>
    <property type="evidence" value="ECO:0007669"/>
    <property type="project" value="InterPro"/>
</dbReference>
<reference evidence="3" key="1">
    <citation type="submission" date="2015-11" db="EMBL/GenBank/DDBJ databases">
        <authorList>
            <person name="Varghese N."/>
        </authorList>
    </citation>
    <scope>NUCLEOTIDE SEQUENCE [LARGE SCALE GENOMIC DNA]</scope>
    <source>
        <strain evidence="3">DSM 45899</strain>
    </source>
</reference>
<dbReference type="InterPro" id="IPR028978">
    <property type="entry name" value="Chorismate_lyase_/UTRA_dom_sf"/>
</dbReference>
<dbReference type="SUPFAM" id="SSF64288">
    <property type="entry name" value="Chorismate lyase-like"/>
    <property type="match status" value="1"/>
</dbReference>
<accession>A0A0S4QJR4</accession>
<name>A0A0S4QJR4_9ACTN</name>
<dbReference type="Proteomes" id="UP000198802">
    <property type="component" value="Unassembled WGS sequence"/>
</dbReference>
<dbReference type="SMART" id="SM00866">
    <property type="entry name" value="UTRA"/>
    <property type="match status" value="1"/>
</dbReference>
<dbReference type="EMBL" id="FAOZ01000005">
    <property type="protein sequence ID" value="CUU55481.1"/>
    <property type="molecule type" value="Genomic_DNA"/>
</dbReference>
<feature type="domain" description="UbiC transcription regulator-associated" evidence="1">
    <location>
        <begin position="1"/>
        <end position="106"/>
    </location>
</feature>
<dbReference type="AlphaFoldDB" id="A0A0S4QJR4"/>
<dbReference type="Gene3D" id="3.40.1410.10">
    <property type="entry name" value="Chorismate lyase-like"/>
    <property type="match status" value="1"/>
</dbReference>
<dbReference type="Pfam" id="PF07702">
    <property type="entry name" value="UTRA"/>
    <property type="match status" value="1"/>
</dbReference>
<organism evidence="2 3">
    <name type="scientific">Parafrankia irregularis</name>
    <dbReference type="NCBI Taxonomy" id="795642"/>
    <lineage>
        <taxon>Bacteria</taxon>
        <taxon>Bacillati</taxon>
        <taxon>Actinomycetota</taxon>
        <taxon>Actinomycetes</taxon>
        <taxon>Frankiales</taxon>
        <taxon>Frankiaceae</taxon>
        <taxon>Parafrankia</taxon>
    </lineage>
</organism>
<proteinExistence type="predicted"/>
<protein>
    <submittedName>
        <fullName evidence="2">UTRA domain-containing protein</fullName>
    </submittedName>
</protein>
<dbReference type="InterPro" id="IPR011663">
    <property type="entry name" value="UTRA"/>
</dbReference>
<evidence type="ECO:0000313" key="2">
    <source>
        <dbReference type="EMBL" id="CUU55481.1"/>
    </source>
</evidence>
<evidence type="ECO:0000259" key="1">
    <source>
        <dbReference type="SMART" id="SM00866"/>
    </source>
</evidence>
<gene>
    <name evidence="2" type="ORF">Ga0074812_105131</name>
</gene>
<evidence type="ECO:0000313" key="3">
    <source>
        <dbReference type="Proteomes" id="UP000198802"/>
    </source>
</evidence>